<dbReference type="Gene3D" id="1.10.1660.10">
    <property type="match status" value="1"/>
</dbReference>
<organism evidence="2 3">
    <name type="scientific">Gordonia terrae</name>
    <dbReference type="NCBI Taxonomy" id="2055"/>
    <lineage>
        <taxon>Bacteria</taxon>
        <taxon>Bacillati</taxon>
        <taxon>Actinomycetota</taxon>
        <taxon>Actinomycetes</taxon>
        <taxon>Mycobacteriales</taxon>
        <taxon>Gordoniaceae</taxon>
        <taxon>Gordonia</taxon>
    </lineage>
</organism>
<dbReference type="Proteomes" id="UP000247118">
    <property type="component" value="Chromosome"/>
</dbReference>
<dbReference type="KEGG" id="gta:BCM27_01750"/>
<dbReference type="Pfam" id="PF13411">
    <property type="entry name" value="MerR_1"/>
    <property type="match status" value="1"/>
</dbReference>
<dbReference type="InterPro" id="IPR000551">
    <property type="entry name" value="MerR-type_HTH_dom"/>
</dbReference>
<proteinExistence type="predicted"/>
<name>A0AAD0K6L8_9ACTN</name>
<accession>A0AAD0K6L8</accession>
<gene>
    <name evidence="2" type="ORF">DLJ61_01760</name>
</gene>
<feature type="domain" description="HTH merR-type" evidence="1">
    <location>
        <begin position="35"/>
        <end position="82"/>
    </location>
</feature>
<dbReference type="RefSeq" id="WP_033204576.1">
    <property type="nucleotide sequence ID" value="NZ_CABEIC010000002.1"/>
</dbReference>
<evidence type="ECO:0000313" key="3">
    <source>
        <dbReference type="Proteomes" id="UP000247118"/>
    </source>
</evidence>
<protein>
    <submittedName>
        <fullName evidence="2">MerR family DNA-binding transcriptional regulator</fullName>
    </submittedName>
</protein>
<dbReference type="AlphaFoldDB" id="A0AAD0K6L8"/>
<dbReference type="EMBL" id="CP029604">
    <property type="protein sequence ID" value="AWO82440.1"/>
    <property type="molecule type" value="Genomic_DNA"/>
</dbReference>
<keyword evidence="2" id="KW-0238">DNA-binding</keyword>
<evidence type="ECO:0000313" key="2">
    <source>
        <dbReference type="EMBL" id="AWO82440.1"/>
    </source>
</evidence>
<dbReference type="SUPFAM" id="SSF46955">
    <property type="entry name" value="Putative DNA-binding domain"/>
    <property type="match status" value="1"/>
</dbReference>
<dbReference type="GeneID" id="32686449"/>
<dbReference type="InterPro" id="IPR009061">
    <property type="entry name" value="DNA-bd_dom_put_sf"/>
</dbReference>
<evidence type="ECO:0000259" key="1">
    <source>
        <dbReference type="Pfam" id="PF13411"/>
    </source>
</evidence>
<dbReference type="GO" id="GO:0006355">
    <property type="term" value="P:regulation of DNA-templated transcription"/>
    <property type="evidence" value="ECO:0007669"/>
    <property type="project" value="InterPro"/>
</dbReference>
<reference evidence="2 3" key="1">
    <citation type="submission" date="2018-05" db="EMBL/GenBank/DDBJ databases">
        <title>Complete genome sequence of Gordonia terrae NRRL B-16283.</title>
        <authorList>
            <person name="Garlena R.A."/>
            <person name="Russell D.A."/>
            <person name="Hatfull G.F."/>
        </authorList>
    </citation>
    <scope>NUCLEOTIDE SEQUENCE [LARGE SCALE GENOMIC DNA]</scope>
    <source>
        <strain evidence="2 3">NRRL B-16283</strain>
    </source>
</reference>
<sequence>MCPSSTTAANSANSAEIRVGSVLGVASRYVSTTGGDFGRATRLSAKALRFYHRVGLLEPARIDAATQYRYYAPEQIDDARVIHPSGHSTCRSRRCAVR</sequence>
<dbReference type="GO" id="GO:0003677">
    <property type="term" value="F:DNA binding"/>
    <property type="evidence" value="ECO:0007669"/>
    <property type="project" value="UniProtKB-KW"/>
</dbReference>